<keyword evidence="1" id="KW-0812">Transmembrane</keyword>
<keyword evidence="1" id="KW-0472">Membrane</keyword>
<dbReference type="RefSeq" id="XP_013341050.1">
    <property type="nucleotide sequence ID" value="XM_013485596.1"/>
</dbReference>
<proteinExistence type="predicted"/>
<evidence type="ECO:0000256" key="1">
    <source>
        <dbReference type="SAM" id="Phobius"/>
    </source>
</evidence>
<keyword evidence="1" id="KW-1133">Transmembrane helix</keyword>
<keyword evidence="3" id="KW-1185">Reference proteome</keyword>
<sequence>MPTRTHTCLPHPSVSSTSARTMLGQASWLVPSVLCISALMQARPLCTKGKRDHGKQSIWQCYHQGRLLASRQSLHDSRCPTLYISLVFFFLARSLLFPVALLLSSKQTSEISIHKPLSSPSIST</sequence>
<dbReference type="AlphaFoldDB" id="A0A074Y3U9"/>
<evidence type="ECO:0000313" key="2">
    <source>
        <dbReference type="EMBL" id="KEQ92468.1"/>
    </source>
</evidence>
<protein>
    <submittedName>
        <fullName evidence="2">Uncharacterized protein</fullName>
    </submittedName>
</protein>
<accession>A0A074Y3U9</accession>
<dbReference type="HOGENOM" id="CLU_2003461_0_0_1"/>
<evidence type="ECO:0000313" key="3">
    <source>
        <dbReference type="Proteomes" id="UP000030641"/>
    </source>
</evidence>
<name>A0A074Y3U9_AURSE</name>
<organism evidence="2 3">
    <name type="scientific">Aureobasidium subglaciale (strain EXF-2481)</name>
    <name type="common">Aureobasidium pullulans var. subglaciale</name>
    <dbReference type="NCBI Taxonomy" id="1043005"/>
    <lineage>
        <taxon>Eukaryota</taxon>
        <taxon>Fungi</taxon>
        <taxon>Dikarya</taxon>
        <taxon>Ascomycota</taxon>
        <taxon>Pezizomycotina</taxon>
        <taxon>Dothideomycetes</taxon>
        <taxon>Dothideomycetidae</taxon>
        <taxon>Dothideales</taxon>
        <taxon>Saccotheciaceae</taxon>
        <taxon>Aureobasidium</taxon>
    </lineage>
</organism>
<dbReference type="EMBL" id="KL584770">
    <property type="protein sequence ID" value="KEQ92468.1"/>
    <property type="molecule type" value="Genomic_DNA"/>
</dbReference>
<reference evidence="2 3" key="1">
    <citation type="journal article" date="2014" name="BMC Genomics">
        <title>Genome sequencing of four Aureobasidium pullulans varieties: biotechnological potential, stress tolerance, and description of new species.</title>
        <authorList>
            <person name="Gostin Ar C."/>
            <person name="Ohm R.A."/>
            <person name="Kogej T."/>
            <person name="Sonjak S."/>
            <person name="Turk M."/>
            <person name="Zajc J."/>
            <person name="Zalar P."/>
            <person name="Grube M."/>
            <person name="Sun H."/>
            <person name="Han J."/>
            <person name="Sharma A."/>
            <person name="Chiniquy J."/>
            <person name="Ngan C.Y."/>
            <person name="Lipzen A."/>
            <person name="Barry K."/>
            <person name="Grigoriev I.V."/>
            <person name="Gunde-Cimerman N."/>
        </authorList>
    </citation>
    <scope>NUCLEOTIDE SEQUENCE [LARGE SCALE GENOMIC DNA]</scope>
    <source>
        <strain evidence="2 3">EXF-2481</strain>
    </source>
</reference>
<dbReference type="GeneID" id="25367030"/>
<dbReference type="Proteomes" id="UP000030641">
    <property type="component" value="Unassembled WGS sequence"/>
</dbReference>
<feature type="transmembrane region" description="Helical" evidence="1">
    <location>
        <begin position="82"/>
        <end position="103"/>
    </location>
</feature>
<gene>
    <name evidence="2" type="ORF">AUEXF2481DRAFT_420126</name>
</gene>
<dbReference type="InParanoid" id="A0A074Y3U9"/>